<evidence type="ECO:0000313" key="5">
    <source>
        <dbReference type="EMBL" id="GHP14890.1"/>
    </source>
</evidence>
<dbReference type="SUPFAM" id="SSF49899">
    <property type="entry name" value="Concanavalin A-like lectins/glucanases"/>
    <property type="match status" value="1"/>
</dbReference>
<accession>A0ABQ3W147</accession>
<dbReference type="EMBL" id="BNJR01000017">
    <property type="protein sequence ID" value="GHP14890.1"/>
    <property type="molecule type" value="Genomic_DNA"/>
</dbReference>
<feature type="region of interest" description="Disordered" evidence="1">
    <location>
        <begin position="388"/>
        <end position="435"/>
    </location>
</feature>
<comment type="caution">
    <text evidence="5">The sequence shown here is derived from an EMBL/GenBank/DDBJ whole genome shotgun (WGS) entry which is preliminary data.</text>
</comment>
<feature type="compositionally biased region" description="Low complexity" evidence="1">
    <location>
        <begin position="388"/>
        <end position="426"/>
    </location>
</feature>
<name>A0ABQ3W147_9LACO</name>
<keyword evidence="2" id="KW-0732">Signal</keyword>
<dbReference type="Pfam" id="PF18483">
    <property type="entry name" value="Lectin_L-type_dom"/>
    <property type="match status" value="1"/>
</dbReference>
<evidence type="ECO:0000259" key="4">
    <source>
        <dbReference type="Pfam" id="PF19087"/>
    </source>
</evidence>
<gene>
    <name evidence="5" type="ORF">YK48G_23150</name>
</gene>
<proteinExistence type="predicted"/>
<dbReference type="Pfam" id="PF19087">
    <property type="entry name" value="DUF5776"/>
    <property type="match status" value="1"/>
</dbReference>
<dbReference type="Gene3D" id="3.10.20.320">
    <property type="entry name" value="Putative peptidoglycan bound protein (lpxtg motif)"/>
    <property type="match status" value="1"/>
</dbReference>
<dbReference type="RefSeq" id="WP_203630859.1">
    <property type="nucleotide sequence ID" value="NZ_BNJR01000017.1"/>
</dbReference>
<organism evidence="5 6">
    <name type="scientific">Lentilactobacillus fungorum</name>
    <dbReference type="NCBI Taxonomy" id="2201250"/>
    <lineage>
        <taxon>Bacteria</taxon>
        <taxon>Bacillati</taxon>
        <taxon>Bacillota</taxon>
        <taxon>Bacilli</taxon>
        <taxon>Lactobacillales</taxon>
        <taxon>Lactobacillaceae</taxon>
        <taxon>Lentilactobacillus</taxon>
    </lineage>
</organism>
<dbReference type="Gene3D" id="2.60.120.200">
    <property type="match status" value="1"/>
</dbReference>
<feature type="domain" description="DUF5776" evidence="4">
    <location>
        <begin position="528"/>
        <end position="594"/>
    </location>
</feature>
<dbReference type="InterPro" id="IPR013320">
    <property type="entry name" value="ConA-like_dom_sf"/>
</dbReference>
<evidence type="ECO:0000313" key="6">
    <source>
        <dbReference type="Proteomes" id="UP000604765"/>
    </source>
</evidence>
<evidence type="ECO:0000259" key="3">
    <source>
        <dbReference type="Pfam" id="PF17965"/>
    </source>
</evidence>
<feature type="signal peptide" evidence="2">
    <location>
        <begin position="1"/>
        <end position="22"/>
    </location>
</feature>
<keyword evidence="6" id="KW-1185">Reference proteome</keyword>
<evidence type="ECO:0000256" key="1">
    <source>
        <dbReference type="SAM" id="MobiDB-lite"/>
    </source>
</evidence>
<evidence type="ECO:0000256" key="2">
    <source>
        <dbReference type="SAM" id="SignalP"/>
    </source>
</evidence>
<evidence type="ECO:0008006" key="7">
    <source>
        <dbReference type="Google" id="ProtNLM"/>
    </source>
</evidence>
<dbReference type="Pfam" id="PF17965">
    <property type="entry name" value="MucBP_2"/>
    <property type="match status" value="1"/>
</dbReference>
<protein>
    <recommendedName>
        <fullName evidence="7">Surface layer protein A domain-containing protein</fullName>
    </recommendedName>
</protein>
<feature type="domain" description="Mucin binding" evidence="3">
    <location>
        <begin position="291"/>
        <end position="351"/>
    </location>
</feature>
<dbReference type="InterPro" id="IPR041558">
    <property type="entry name" value="MucBP_2"/>
</dbReference>
<dbReference type="InterPro" id="IPR044081">
    <property type="entry name" value="DUF5776"/>
</dbReference>
<reference evidence="5 6" key="1">
    <citation type="journal article" date="2021" name="Int. J. Syst. Evol. Microbiol.">
        <title>Lentilactobacillus fungorum sp. nov., isolated from spent mushroom substrates.</title>
        <authorList>
            <person name="Tohno M."/>
            <person name="Tanizawa Y."/>
            <person name="Kojima Y."/>
            <person name="Sakamoto M."/>
            <person name="Ohkuma M."/>
            <person name="Kobayashi H."/>
        </authorList>
    </citation>
    <scope>NUCLEOTIDE SEQUENCE [LARGE SCALE GENOMIC DNA]</scope>
    <source>
        <strain evidence="5 6">YK48G</strain>
    </source>
</reference>
<dbReference type="Proteomes" id="UP000604765">
    <property type="component" value="Unassembled WGS sequence"/>
</dbReference>
<sequence length="671" mass="72694">MKKLMTIVGVASSLLFVPTVLSSTNIAPQALSSTVAKADDVSSLVFEPNWLKQANSNISINSTNFSTYFTTAGNSKYDPTTGVTRLVSNAPNQTGIAYLKGHFSNTDNFLISGEININPGTVAGKSTYGEGLGFAFKPGAASQLGDSGPGLGVRGLNGAFGAVLDTHHEQADWLPGNYIAVFEARDSQNSTSGTSSNSNDLFFDQTLAASLPADSFSQGQYFPFTLAYNAQTQTVTYQVRIGDKGYRADGNANQFFVKGSPLNFAITATNADAPAEINLKINQISFMPGGTVNVKYLSADNNQEIRPAETLKGSLGDKANLTTEINKLKAKGYSLVPTQTIAPDDYDATTKTIPFSGTTDFSNFDYTNVSQDITYYFKKDANTPASNIAATPTSSQSATITPATSSAASSVTAPTSSTPTQSAVQPVDSPTANTPVSEKISDLAKKGAAVYGVNAIYLYKHANFKKSERQVFYQRKPRIYRPMFVVTDTVRSKNGQFRYKVKDVNHHSPSAGKTGYLTANWKYVRPVYYATQPAQITVISPNGVNAYGNKRLTGKAKHYQQGTILKVKSIVNYHLTTRYVLTNGQYVTANRKLVNMGRHATPKVVRAKAVLNRYQTVGLTGKHRQFKKGHSFRVYGYDYSDGYAINQYGKLRYRVAGGYIPASPKLVKISR</sequence>
<feature type="chain" id="PRO_5046339259" description="Surface layer protein A domain-containing protein" evidence="2">
    <location>
        <begin position="23"/>
        <end position="671"/>
    </location>
</feature>